<keyword evidence="2" id="KW-0677">Repeat</keyword>
<dbReference type="Pfam" id="PF00642">
    <property type="entry name" value="zf-CCCH"/>
    <property type="match status" value="1"/>
</dbReference>
<evidence type="ECO:0000259" key="7">
    <source>
        <dbReference type="PROSITE" id="PS50103"/>
    </source>
</evidence>
<feature type="non-terminal residue" evidence="8">
    <location>
        <position position="270"/>
    </location>
</feature>
<dbReference type="RefSeq" id="XP_002772731.1">
    <property type="nucleotide sequence ID" value="XM_002772685.1"/>
</dbReference>
<gene>
    <name evidence="8" type="ORF">Pmar_PMAR024236</name>
</gene>
<feature type="compositionally biased region" description="Acidic residues" evidence="6">
    <location>
        <begin position="132"/>
        <end position="141"/>
    </location>
</feature>
<dbReference type="AlphaFoldDB" id="C5LFE6"/>
<feature type="domain" description="C3H1-type" evidence="7">
    <location>
        <begin position="84"/>
        <end position="107"/>
    </location>
</feature>
<proteinExistence type="predicted"/>
<protein>
    <recommendedName>
        <fullName evidence="7">C3H1-type domain-containing protein</fullName>
    </recommendedName>
</protein>
<feature type="compositionally biased region" description="Low complexity" evidence="6">
    <location>
        <begin position="118"/>
        <end position="130"/>
    </location>
</feature>
<feature type="zinc finger region" description="C3H1-type" evidence="5">
    <location>
        <begin position="84"/>
        <end position="107"/>
    </location>
</feature>
<dbReference type="OrthoDB" id="312601at2759"/>
<accession>C5LFE6</accession>
<dbReference type="Gene3D" id="4.10.1000.10">
    <property type="entry name" value="Zinc finger, CCCH-type"/>
    <property type="match status" value="2"/>
</dbReference>
<evidence type="ECO:0000256" key="5">
    <source>
        <dbReference type="PROSITE-ProRule" id="PRU00723"/>
    </source>
</evidence>
<dbReference type="Proteomes" id="UP000007800">
    <property type="component" value="Unassembled WGS sequence"/>
</dbReference>
<feature type="zinc finger region" description="C3H1-type" evidence="5">
    <location>
        <begin position="56"/>
        <end position="83"/>
    </location>
</feature>
<dbReference type="InterPro" id="IPR036855">
    <property type="entry name" value="Znf_CCCH_sf"/>
</dbReference>
<dbReference type="GeneID" id="9037518"/>
<dbReference type="GO" id="GO:0061630">
    <property type="term" value="F:ubiquitin protein ligase activity"/>
    <property type="evidence" value="ECO:0007669"/>
    <property type="project" value="InterPro"/>
</dbReference>
<keyword evidence="1 5" id="KW-0479">Metal-binding</keyword>
<dbReference type="InterPro" id="IPR041367">
    <property type="entry name" value="Znf-CCCH_4"/>
</dbReference>
<dbReference type="InParanoid" id="C5LFE6"/>
<evidence type="ECO:0000256" key="2">
    <source>
        <dbReference type="ARBA" id="ARBA00022737"/>
    </source>
</evidence>
<keyword evidence="3 5" id="KW-0863">Zinc-finger</keyword>
<reference evidence="8 9" key="1">
    <citation type="submission" date="2008-07" db="EMBL/GenBank/DDBJ databases">
        <authorList>
            <person name="El-Sayed N."/>
            <person name="Caler E."/>
            <person name="Inman J."/>
            <person name="Amedeo P."/>
            <person name="Hass B."/>
            <person name="Wortman J."/>
        </authorList>
    </citation>
    <scope>NUCLEOTIDE SEQUENCE [LARGE SCALE GENOMIC DNA]</scope>
    <source>
        <strain evidence="9">ATCC 50983 / TXsc</strain>
    </source>
</reference>
<dbReference type="GO" id="GO:0000209">
    <property type="term" value="P:protein polyubiquitination"/>
    <property type="evidence" value="ECO:0007669"/>
    <property type="project" value="InterPro"/>
</dbReference>
<sequence length="270" mass="29075">MDFRPKALVRAARVDVHARRPRGPSLTACPLLATTRGIPAQVKTPAVSVANRKTEEKSSELCRDFLHGRCSRGDKCRFAHEAGVCRIWARQGTCKYGDKCKFAHATAKPTPLPQGGKARPAATAAPLRTVDGPEDDDEGDVPVEDEQVQLLWTMGSGEKEGQERRALSKQSGPTLSLKFANGEPPLIGLLDSGAVKNYISESEAQARGFVSLRGTVRAAVCLGPRVHDVDFMVLPNILQCGSDPVCILGVQTISGPTREADKWLCGRTPP</sequence>
<dbReference type="InterPro" id="IPR045072">
    <property type="entry name" value="MKRN-like"/>
</dbReference>
<dbReference type="SUPFAM" id="SSF90229">
    <property type="entry name" value="CCCH zinc finger"/>
    <property type="match status" value="2"/>
</dbReference>
<name>C5LFE6_PERM5</name>
<evidence type="ECO:0000256" key="4">
    <source>
        <dbReference type="ARBA" id="ARBA00022833"/>
    </source>
</evidence>
<dbReference type="SMART" id="SM00356">
    <property type="entry name" value="ZnF_C3H1"/>
    <property type="match status" value="2"/>
</dbReference>
<dbReference type="Pfam" id="PF18044">
    <property type="entry name" value="zf-CCCH_4"/>
    <property type="match status" value="1"/>
</dbReference>
<keyword evidence="9" id="KW-1185">Reference proteome</keyword>
<keyword evidence="4 5" id="KW-0862">Zinc</keyword>
<dbReference type="PANTHER" id="PTHR11224">
    <property type="entry name" value="MAKORIN-RELATED"/>
    <property type="match status" value="1"/>
</dbReference>
<evidence type="ECO:0000256" key="1">
    <source>
        <dbReference type="ARBA" id="ARBA00022723"/>
    </source>
</evidence>
<evidence type="ECO:0000256" key="6">
    <source>
        <dbReference type="SAM" id="MobiDB-lite"/>
    </source>
</evidence>
<organism evidence="9">
    <name type="scientific">Perkinsus marinus (strain ATCC 50983 / TXsc)</name>
    <dbReference type="NCBI Taxonomy" id="423536"/>
    <lineage>
        <taxon>Eukaryota</taxon>
        <taxon>Sar</taxon>
        <taxon>Alveolata</taxon>
        <taxon>Perkinsozoa</taxon>
        <taxon>Perkinsea</taxon>
        <taxon>Perkinsida</taxon>
        <taxon>Perkinsidae</taxon>
        <taxon>Perkinsus</taxon>
    </lineage>
</organism>
<feature type="domain" description="C3H1-type" evidence="7">
    <location>
        <begin position="56"/>
        <end position="83"/>
    </location>
</feature>
<dbReference type="InterPro" id="IPR000571">
    <property type="entry name" value="Znf_CCCH"/>
</dbReference>
<dbReference type="PANTHER" id="PTHR11224:SF10">
    <property type="entry name" value="IP09428P-RELATED"/>
    <property type="match status" value="1"/>
</dbReference>
<feature type="region of interest" description="Disordered" evidence="6">
    <location>
        <begin position="108"/>
        <end position="141"/>
    </location>
</feature>
<evidence type="ECO:0000313" key="9">
    <source>
        <dbReference type="Proteomes" id="UP000007800"/>
    </source>
</evidence>
<dbReference type="PROSITE" id="PS50103">
    <property type="entry name" value="ZF_C3H1"/>
    <property type="match status" value="2"/>
</dbReference>
<dbReference type="GO" id="GO:0008270">
    <property type="term" value="F:zinc ion binding"/>
    <property type="evidence" value="ECO:0007669"/>
    <property type="project" value="UniProtKB-KW"/>
</dbReference>
<evidence type="ECO:0000313" key="8">
    <source>
        <dbReference type="EMBL" id="EER04547.1"/>
    </source>
</evidence>
<dbReference type="EMBL" id="GG681432">
    <property type="protein sequence ID" value="EER04547.1"/>
    <property type="molecule type" value="Genomic_DNA"/>
</dbReference>
<evidence type="ECO:0000256" key="3">
    <source>
        <dbReference type="ARBA" id="ARBA00022771"/>
    </source>
</evidence>